<organism evidence="8 9">
    <name type="scientific">Candidatus Magnetobacterium casense</name>
    <dbReference type="NCBI Taxonomy" id="1455061"/>
    <lineage>
        <taxon>Bacteria</taxon>
        <taxon>Pseudomonadati</taxon>
        <taxon>Nitrospirota</taxon>
        <taxon>Thermodesulfovibrionia</taxon>
        <taxon>Thermodesulfovibrionales</taxon>
        <taxon>Candidatus Magnetobacteriaceae</taxon>
        <taxon>Candidatus Magnetobacterium</taxon>
    </lineage>
</organism>
<accession>A0ABS6RZ60</accession>
<feature type="domain" description="CheB-type methylesterase" evidence="7">
    <location>
        <begin position="163"/>
        <end position="355"/>
    </location>
</feature>
<comment type="caution">
    <text evidence="8">The sequence shown here is derived from an EMBL/GenBank/DDBJ whole genome shotgun (WGS) entry which is preliminary data.</text>
</comment>
<keyword evidence="3 5" id="KW-0597">Phosphoprotein</keyword>
<feature type="active site" evidence="3 4">
    <location>
        <position position="205"/>
    </location>
</feature>
<comment type="domain">
    <text evidence="3">Contains a C-terminal catalytic domain, and an N-terminal region which modulates catalytic activity.</text>
</comment>
<reference evidence="8 9" key="1">
    <citation type="journal article" date="2020" name="J Geophys Res Biogeosci">
        <title>Magnetotaxis as an Adaptation to Enable Bacterial Shuttling of Microbial Sulfur and Sulfur Cycling Across Aquatic Oxic#Anoxic Interfaces.</title>
        <authorList>
            <person name="Li J."/>
            <person name="Liu P."/>
            <person name="Wang J."/>
            <person name="Roberts A.P."/>
            <person name="Pan Y."/>
        </authorList>
    </citation>
    <scope>NUCLEOTIDE SEQUENCE [LARGE SCALE GENOMIC DNA]</scope>
    <source>
        <strain evidence="8 9">MYR-1_YQ</strain>
    </source>
</reference>
<dbReference type="InterPro" id="IPR008248">
    <property type="entry name" value="CheB-like"/>
</dbReference>
<comment type="catalytic activity">
    <reaction evidence="3">
        <text>L-glutaminyl-[protein] + H2O = L-glutamyl-[protein] + NH4(+)</text>
        <dbReference type="Rhea" id="RHEA:16441"/>
        <dbReference type="Rhea" id="RHEA-COMP:10207"/>
        <dbReference type="Rhea" id="RHEA-COMP:10208"/>
        <dbReference type="ChEBI" id="CHEBI:15377"/>
        <dbReference type="ChEBI" id="CHEBI:28938"/>
        <dbReference type="ChEBI" id="CHEBI:29973"/>
        <dbReference type="ChEBI" id="CHEBI:30011"/>
        <dbReference type="EC" id="3.5.1.44"/>
    </reaction>
</comment>
<evidence type="ECO:0000313" key="9">
    <source>
        <dbReference type="Proteomes" id="UP001196980"/>
    </source>
</evidence>
<dbReference type="SMART" id="SM00448">
    <property type="entry name" value="REC"/>
    <property type="match status" value="1"/>
</dbReference>
<protein>
    <recommendedName>
        <fullName evidence="3">Protein-glutamate methylesterase/protein-glutamine glutaminase</fullName>
        <ecNumber evidence="3">3.1.1.61</ecNumber>
        <ecNumber evidence="3">3.5.1.44</ecNumber>
    </recommendedName>
</protein>
<dbReference type="PANTHER" id="PTHR42872">
    <property type="entry name" value="PROTEIN-GLUTAMATE METHYLESTERASE/PROTEIN-GLUTAMINE GLUTAMINASE"/>
    <property type="match status" value="1"/>
</dbReference>
<keyword evidence="3" id="KW-0963">Cytoplasm</keyword>
<dbReference type="Pfam" id="PF00072">
    <property type="entry name" value="Response_reg"/>
    <property type="match status" value="1"/>
</dbReference>
<evidence type="ECO:0000256" key="3">
    <source>
        <dbReference type="HAMAP-Rule" id="MF_00099"/>
    </source>
</evidence>
<dbReference type="RefSeq" id="WP_218252268.1">
    <property type="nucleotide sequence ID" value="NZ_JABXWD010000131.1"/>
</dbReference>
<dbReference type="NCBIfam" id="NF009206">
    <property type="entry name" value="PRK12555.1"/>
    <property type="match status" value="1"/>
</dbReference>
<evidence type="ECO:0000256" key="1">
    <source>
        <dbReference type="ARBA" id="ARBA00022801"/>
    </source>
</evidence>
<dbReference type="Gene3D" id="3.40.50.2300">
    <property type="match status" value="1"/>
</dbReference>
<comment type="subcellular location">
    <subcellularLocation>
        <location evidence="3">Cytoplasm</location>
    </subcellularLocation>
</comment>
<comment type="catalytic activity">
    <reaction evidence="2 3">
        <text>[protein]-L-glutamate 5-O-methyl ester + H2O = L-glutamyl-[protein] + methanol + H(+)</text>
        <dbReference type="Rhea" id="RHEA:23236"/>
        <dbReference type="Rhea" id="RHEA-COMP:10208"/>
        <dbReference type="Rhea" id="RHEA-COMP:10311"/>
        <dbReference type="ChEBI" id="CHEBI:15377"/>
        <dbReference type="ChEBI" id="CHEBI:15378"/>
        <dbReference type="ChEBI" id="CHEBI:17790"/>
        <dbReference type="ChEBI" id="CHEBI:29973"/>
        <dbReference type="ChEBI" id="CHEBI:82795"/>
        <dbReference type="EC" id="3.1.1.61"/>
    </reaction>
</comment>
<feature type="active site" evidence="3 4">
    <location>
        <position position="178"/>
    </location>
</feature>
<dbReference type="SUPFAM" id="SSF52738">
    <property type="entry name" value="Methylesterase CheB, C-terminal domain"/>
    <property type="match status" value="1"/>
</dbReference>
<evidence type="ECO:0000313" key="8">
    <source>
        <dbReference type="EMBL" id="MBV6341635.1"/>
    </source>
</evidence>
<comment type="function">
    <text evidence="3">Involved in chemotaxis. Part of a chemotaxis signal transduction system that modulates chemotaxis in response to various stimuli. Catalyzes the demethylation of specific methylglutamate residues introduced into the chemoreceptors (methyl-accepting chemotaxis proteins or MCP) by CheR. Also mediates the irreversible deamidation of specific glutamine residues to glutamic acid.</text>
</comment>
<name>A0ABS6RZ60_9BACT</name>
<dbReference type="PIRSF" id="PIRSF000876">
    <property type="entry name" value="RR_chemtxs_CheB"/>
    <property type="match status" value="1"/>
</dbReference>
<dbReference type="HAMAP" id="MF_00099">
    <property type="entry name" value="CheB_chemtxs"/>
    <property type="match status" value="1"/>
</dbReference>
<dbReference type="CDD" id="cd16432">
    <property type="entry name" value="CheB_Rec"/>
    <property type="match status" value="1"/>
</dbReference>
<evidence type="ECO:0000256" key="4">
    <source>
        <dbReference type="PROSITE-ProRule" id="PRU00050"/>
    </source>
</evidence>
<feature type="modified residue" description="4-aspartylphosphate" evidence="3 5">
    <location>
        <position position="60"/>
    </location>
</feature>
<proteinExistence type="inferred from homology"/>
<gene>
    <name evidence="3" type="primary">cheB</name>
    <name evidence="8" type="ORF">HWQ67_08555</name>
</gene>
<evidence type="ECO:0000259" key="7">
    <source>
        <dbReference type="PROSITE" id="PS50122"/>
    </source>
</evidence>
<evidence type="ECO:0000259" key="6">
    <source>
        <dbReference type="PROSITE" id="PS50110"/>
    </source>
</evidence>
<keyword evidence="3 4" id="KW-0145">Chemotaxis</keyword>
<sequence>MEKPKKYIRVLIVDDSAFMRNAIKSMLTSDPDIQVVGVARDGVEAIEKVATLKPDIMTLDVEMPRMNGLETLKILMEKSPLPVIMVSSLTTDGAKVTLDALDMGAVDFIPKNLSELSVNIVNIKLMLIDKIKQIGSKGLKVVKKTSKVSSRLAVHVSTAKNVQFTSSKRMNIIAIGTSTGGPKALQSIVPMLPKNISIPIVISQHMPHSFTGPFAERLNQLSQVCVREAKNGEKLQSGIVYIAPGCGHMSIVKKGIEKYISISESNEYIYKPSVDVMMLSVAQLYPGNCLGVILTGMGNDGLKGMKAIKESDGRTIAQDEESCVVYGMPKAVVDAGIVDKIVSLAEVAGEIINSI</sequence>
<dbReference type="Pfam" id="PF01339">
    <property type="entry name" value="CheB_methylest"/>
    <property type="match status" value="1"/>
</dbReference>
<comment type="PTM">
    <text evidence="3">Phosphorylated by CheA. Phosphorylation of the N-terminal regulatory domain activates the methylesterase activity.</text>
</comment>
<evidence type="ECO:0000256" key="5">
    <source>
        <dbReference type="PROSITE-ProRule" id="PRU00169"/>
    </source>
</evidence>
<keyword evidence="9" id="KW-1185">Reference proteome</keyword>
<evidence type="ECO:0000256" key="2">
    <source>
        <dbReference type="ARBA" id="ARBA00048267"/>
    </source>
</evidence>
<keyword evidence="1 3" id="KW-0378">Hydrolase</keyword>
<dbReference type="SUPFAM" id="SSF52172">
    <property type="entry name" value="CheY-like"/>
    <property type="match status" value="1"/>
</dbReference>
<dbReference type="Proteomes" id="UP001196980">
    <property type="component" value="Unassembled WGS sequence"/>
</dbReference>
<dbReference type="EC" id="3.1.1.61" evidence="3"/>
<dbReference type="PROSITE" id="PS50122">
    <property type="entry name" value="CHEB"/>
    <property type="match status" value="1"/>
</dbReference>
<dbReference type="PANTHER" id="PTHR42872:SF3">
    <property type="entry name" value="PROTEIN-GLUTAMATE METHYLESTERASE_PROTEIN-GLUTAMINE GLUTAMINASE 1"/>
    <property type="match status" value="1"/>
</dbReference>
<dbReference type="NCBIfam" id="NF001965">
    <property type="entry name" value="PRK00742.1"/>
    <property type="match status" value="1"/>
</dbReference>
<dbReference type="EMBL" id="JABXWD010000131">
    <property type="protein sequence ID" value="MBV6341635.1"/>
    <property type="molecule type" value="Genomic_DNA"/>
</dbReference>
<dbReference type="InterPro" id="IPR011006">
    <property type="entry name" value="CheY-like_superfamily"/>
</dbReference>
<feature type="domain" description="Response regulatory" evidence="6">
    <location>
        <begin position="9"/>
        <end position="126"/>
    </location>
</feature>
<feature type="active site" evidence="3 4">
    <location>
        <position position="300"/>
    </location>
</feature>
<dbReference type="CDD" id="cd17541">
    <property type="entry name" value="REC_CheB-like"/>
    <property type="match status" value="1"/>
</dbReference>
<comment type="similarity">
    <text evidence="3">Belongs to the CheB family.</text>
</comment>
<dbReference type="EC" id="3.5.1.44" evidence="3"/>
<dbReference type="InterPro" id="IPR001789">
    <property type="entry name" value="Sig_transdc_resp-reg_receiver"/>
</dbReference>
<dbReference type="InterPro" id="IPR000673">
    <property type="entry name" value="Sig_transdc_resp-reg_Me-estase"/>
</dbReference>
<dbReference type="PROSITE" id="PS50110">
    <property type="entry name" value="RESPONSE_REGULATORY"/>
    <property type="match status" value="1"/>
</dbReference>
<dbReference type="InterPro" id="IPR035909">
    <property type="entry name" value="CheB_C"/>
</dbReference>
<dbReference type="Gene3D" id="3.40.50.180">
    <property type="entry name" value="Methylesterase CheB, C-terminal domain"/>
    <property type="match status" value="1"/>
</dbReference>